<dbReference type="AlphaFoldDB" id="A0A7S8E8R4"/>
<organism evidence="2 3">
    <name type="scientific">Phototrophicus methaneseepsis</name>
    <dbReference type="NCBI Taxonomy" id="2710758"/>
    <lineage>
        <taxon>Bacteria</taxon>
        <taxon>Bacillati</taxon>
        <taxon>Chloroflexota</taxon>
        <taxon>Candidatus Thermofontia</taxon>
        <taxon>Phototrophicales</taxon>
        <taxon>Phototrophicaceae</taxon>
        <taxon>Phototrophicus</taxon>
    </lineage>
</organism>
<dbReference type="KEGG" id="pmet:G4Y79_22645"/>
<protein>
    <submittedName>
        <fullName evidence="2">Uncharacterized protein</fullName>
    </submittedName>
</protein>
<proteinExistence type="predicted"/>
<feature type="region of interest" description="Disordered" evidence="1">
    <location>
        <begin position="1"/>
        <end position="22"/>
    </location>
</feature>
<sequence>MEQVSRQIRHDPDIPNHPKGRANPMKNHFGGLFLIMCLLLRVTSAFGQDDSVSSEDALVRSYNTVDSVTLDQTDEGLQLIIRSTLADGCDFPVEVDASRQGTIWFIDIYRDVPLDVMCPMMVQSDESTLDASILNELDDDDTLIDLIVINERVYHIERAQIEPVGNADTPPPLLTPWYQMPISITRMQTEVDDSALPLHLFWVPINGCEGQLVARVRHIPQSTGDLKPYDVIAYLAVPTDPTLTDCPALPMLVSPNEEIFQVKHNPLQAAIFQSEAMTLRYLPQFEDGVPQTDEWARSTVTVDEPEQIQSQILESFPPQISLNVTWEENATCADSYYEVLQGDNGSYITLKITQVVPADAECSQSISTQTMDFSLGTYPEGPVRIDVNGEKIEVDF</sequence>
<evidence type="ECO:0000313" key="2">
    <source>
        <dbReference type="EMBL" id="QPC82451.1"/>
    </source>
</evidence>
<dbReference type="Proteomes" id="UP000594468">
    <property type="component" value="Chromosome"/>
</dbReference>
<keyword evidence="3" id="KW-1185">Reference proteome</keyword>
<dbReference type="EMBL" id="CP062983">
    <property type="protein sequence ID" value="QPC82451.1"/>
    <property type="molecule type" value="Genomic_DNA"/>
</dbReference>
<accession>A0A7S8E8R4</accession>
<evidence type="ECO:0000256" key="1">
    <source>
        <dbReference type="SAM" id="MobiDB-lite"/>
    </source>
</evidence>
<name>A0A7S8E8R4_9CHLR</name>
<dbReference type="RefSeq" id="WP_195170520.1">
    <property type="nucleotide sequence ID" value="NZ_CP062983.1"/>
</dbReference>
<reference evidence="2 3" key="1">
    <citation type="submission" date="2020-02" db="EMBL/GenBank/DDBJ databases">
        <authorList>
            <person name="Zheng R.K."/>
            <person name="Sun C.M."/>
        </authorList>
    </citation>
    <scope>NUCLEOTIDE SEQUENCE [LARGE SCALE GENOMIC DNA]</scope>
    <source>
        <strain evidence="3">rifampicinis</strain>
    </source>
</reference>
<gene>
    <name evidence="2" type="ORF">G4Y79_22645</name>
</gene>
<evidence type="ECO:0000313" key="3">
    <source>
        <dbReference type="Proteomes" id="UP000594468"/>
    </source>
</evidence>